<gene>
    <name evidence="2" type="ORF">AVDCRST_MAG19-2203</name>
</gene>
<sequence length="237" mass="26247">VHRVGGPLRRDLRRAARCRGQRRAPACPDRAARPDARRHAARRCLRHRRLPRPFPAALRGRGGRPRRRDAGGRPAQAARRPTARGRHGRLRARASIRDRRLPRLLDWLRPDAARAAPDGRQPGTARGRRGRGPGRAVVHAGGLGARPALGGPPRSARPQDRPGARQLGQCNRVDPRHPLPRGDAERGGAFRGAPRDGALHARRVPSGVPRGWPRRRPRHWRAAWARVVPRSAARGLV</sequence>
<feature type="compositionally biased region" description="Low complexity" evidence="1">
    <location>
        <begin position="113"/>
        <end position="125"/>
    </location>
</feature>
<feature type="non-terminal residue" evidence="2">
    <location>
        <position position="1"/>
    </location>
</feature>
<feature type="compositionally biased region" description="Basic residues" evidence="1">
    <location>
        <begin position="81"/>
        <end position="90"/>
    </location>
</feature>
<feature type="region of interest" description="Disordered" evidence="1">
    <location>
        <begin position="16"/>
        <end position="35"/>
    </location>
</feature>
<accession>A0A6J4V361</accession>
<reference evidence="2" key="1">
    <citation type="submission" date="2020-02" db="EMBL/GenBank/DDBJ databases">
        <authorList>
            <person name="Meier V. D."/>
        </authorList>
    </citation>
    <scope>NUCLEOTIDE SEQUENCE</scope>
    <source>
        <strain evidence="2">AVDCRST_MAG19</strain>
    </source>
</reference>
<dbReference type="EMBL" id="CADCWL010000101">
    <property type="protein sequence ID" value="CAA9565371.1"/>
    <property type="molecule type" value="Genomic_DNA"/>
</dbReference>
<proteinExistence type="predicted"/>
<name>A0A6J4V361_9BACT</name>
<dbReference type="AlphaFoldDB" id="A0A6J4V361"/>
<feature type="compositionally biased region" description="Basic and acidic residues" evidence="1">
    <location>
        <begin position="173"/>
        <end position="199"/>
    </location>
</feature>
<feature type="non-terminal residue" evidence="2">
    <location>
        <position position="237"/>
    </location>
</feature>
<evidence type="ECO:0000256" key="1">
    <source>
        <dbReference type="SAM" id="MobiDB-lite"/>
    </source>
</evidence>
<evidence type="ECO:0000313" key="2">
    <source>
        <dbReference type="EMBL" id="CAA9565371.1"/>
    </source>
</evidence>
<protein>
    <submittedName>
        <fullName evidence="2">Uncharacterized protein</fullName>
    </submittedName>
</protein>
<feature type="region of interest" description="Disordered" evidence="1">
    <location>
        <begin position="43"/>
        <end position="90"/>
    </location>
</feature>
<feature type="region of interest" description="Disordered" evidence="1">
    <location>
        <begin position="112"/>
        <end position="214"/>
    </location>
</feature>
<organism evidence="2">
    <name type="scientific">uncultured Thermomicrobiales bacterium</name>
    <dbReference type="NCBI Taxonomy" id="1645740"/>
    <lineage>
        <taxon>Bacteria</taxon>
        <taxon>Pseudomonadati</taxon>
        <taxon>Thermomicrobiota</taxon>
        <taxon>Thermomicrobia</taxon>
        <taxon>Thermomicrobiales</taxon>
        <taxon>environmental samples</taxon>
    </lineage>
</organism>
<feature type="compositionally biased region" description="Low complexity" evidence="1">
    <location>
        <begin position="134"/>
        <end position="156"/>
    </location>
</feature>